<keyword evidence="6" id="KW-1185">Reference proteome</keyword>
<dbReference type="PROSITE" id="PS51819">
    <property type="entry name" value="VOC"/>
    <property type="match status" value="1"/>
</dbReference>
<dbReference type="EMBL" id="BPRE01000007">
    <property type="protein sequence ID" value="GJE76005.1"/>
    <property type="molecule type" value="Genomic_DNA"/>
</dbReference>
<dbReference type="Pfam" id="PF00903">
    <property type="entry name" value="Glyoxalase"/>
    <property type="match status" value="1"/>
</dbReference>
<evidence type="ECO:0000256" key="1">
    <source>
        <dbReference type="ARBA" id="ARBA00011051"/>
    </source>
</evidence>
<reference evidence="5" key="2">
    <citation type="submission" date="2021-08" db="EMBL/GenBank/DDBJ databases">
        <authorList>
            <person name="Tani A."/>
            <person name="Ola A."/>
            <person name="Ogura Y."/>
            <person name="Katsura K."/>
            <person name="Hayashi T."/>
        </authorList>
    </citation>
    <scope>NUCLEOTIDE SEQUENCE</scope>
    <source>
        <strain evidence="5">DSM 14458</strain>
    </source>
</reference>
<dbReference type="InterPro" id="IPR037523">
    <property type="entry name" value="VOC_core"/>
</dbReference>
<accession>A0ABQ4UUY8</accession>
<keyword evidence="3" id="KW-0046">Antibiotic resistance</keyword>
<evidence type="ECO:0000256" key="3">
    <source>
        <dbReference type="ARBA" id="ARBA00023251"/>
    </source>
</evidence>
<feature type="domain" description="VOC" evidence="4">
    <location>
        <begin position="7"/>
        <end position="134"/>
    </location>
</feature>
<dbReference type="InterPro" id="IPR029068">
    <property type="entry name" value="Glyas_Bleomycin-R_OHBP_Dase"/>
</dbReference>
<dbReference type="RefSeq" id="WP_137828887.1">
    <property type="nucleotide sequence ID" value="NZ_BPRE01000007.1"/>
</dbReference>
<proteinExistence type="inferred from homology"/>
<dbReference type="SUPFAM" id="SSF54593">
    <property type="entry name" value="Glyoxalase/Bleomycin resistance protein/Dihydroxybiphenyl dioxygenase"/>
    <property type="match status" value="1"/>
</dbReference>
<protein>
    <recommendedName>
        <fullName evidence="2">Bleomycin resistance protein</fullName>
    </recommendedName>
</protein>
<dbReference type="Proteomes" id="UP001055093">
    <property type="component" value="Unassembled WGS sequence"/>
</dbReference>
<name>A0ABQ4UUY8_9HYPH</name>
<comment type="caution">
    <text evidence="5">The sequence shown here is derived from an EMBL/GenBank/DDBJ whole genome shotgun (WGS) entry which is preliminary data.</text>
</comment>
<gene>
    <name evidence="5" type="ORF">BGCPKDLD_2596</name>
</gene>
<evidence type="ECO:0000259" key="4">
    <source>
        <dbReference type="PROSITE" id="PS51819"/>
    </source>
</evidence>
<dbReference type="Gene3D" id="3.10.180.10">
    <property type="entry name" value="2,3-Dihydroxybiphenyl 1,2-Dioxygenase, domain 1"/>
    <property type="match status" value="1"/>
</dbReference>
<dbReference type="InterPro" id="IPR000335">
    <property type="entry name" value="Bleomycin-R"/>
</dbReference>
<organism evidence="5 6">
    <name type="scientific">Methylorubrum suomiense</name>
    <dbReference type="NCBI Taxonomy" id="144191"/>
    <lineage>
        <taxon>Bacteria</taxon>
        <taxon>Pseudomonadati</taxon>
        <taxon>Pseudomonadota</taxon>
        <taxon>Alphaproteobacteria</taxon>
        <taxon>Hyphomicrobiales</taxon>
        <taxon>Methylobacteriaceae</taxon>
        <taxon>Methylorubrum</taxon>
    </lineage>
</organism>
<dbReference type="InterPro" id="IPR004360">
    <property type="entry name" value="Glyas_Fos-R_dOase_dom"/>
</dbReference>
<reference evidence="5" key="1">
    <citation type="journal article" date="2021" name="Front. Microbiol.">
        <title>Comprehensive Comparative Genomics and Phenotyping of Methylobacterium Species.</title>
        <authorList>
            <person name="Alessa O."/>
            <person name="Ogura Y."/>
            <person name="Fujitani Y."/>
            <person name="Takami H."/>
            <person name="Hayashi T."/>
            <person name="Sahin N."/>
            <person name="Tani A."/>
        </authorList>
    </citation>
    <scope>NUCLEOTIDE SEQUENCE</scope>
    <source>
        <strain evidence="5">DSM 14458</strain>
    </source>
</reference>
<evidence type="ECO:0000313" key="5">
    <source>
        <dbReference type="EMBL" id="GJE76005.1"/>
    </source>
</evidence>
<evidence type="ECO:0000256" key="2">
    <source>
        <dbReference type="ARBA" id="ARBA00021572"/>
    </source>
</evidence>
<sequence>MNDKGWAPLVPEFICENLARSQHFYCDLIGFSVRFARPEDGFVYLDLDGAQLMLEERHAECWITGPLHAPFGRGLNLQIEVADIAAILGRLEAAGIRPFREASEAWYRDGDIEHGQIEVLVQDPDGYLLRFVEVTGTRPASVIEDKHG</sequence>
<dbReference type="CDD" id="cd08349">
    <property type="entry name" value="BLMA_like"/>
    <property type="match status" value="1"/>
</dbReference>
<comment type="similarity">
    <text evidence="1">Belongs to the bleomycin resistance protein family.</text>
</comment>
<evidence type="ECO:0000313" key="6">
    <source>
        <dbReference type="Proteomes" id="UP001055093"/>
    </source>
</evidence>